<dbReference type="GeneID" id="14888634"/>
<name>A0A0A1U5Y4_ENTIV</name>
<keyword evidence="2" id="KW-1185">Reference proteome</keyword>
<organism evidence="1 2">
    <name type="scientific">Entamoeba invadens IP1</name>
    <dbReference type="NCBI Taxonomy" id="370355"/>
    <lineage>
        <taxon>Eukaryota</taxon>
        <taxon>Amoebozoa</taxon>
        <taxon>Evosea</taxon>
        <taxon>Archamoebae</taxon>
        <taxon>Mastigamoebida</taxon>
        <taxon>Entamoebidae</taxon>
        <taxon>Entamoeba</taxon>
    </lineage>
</organism>
<dbReference type="InterPro" id="IPR026906">
    <property type="entry name" value="LRR_5"/>
</dbReference>
<dbReference type="AlphaFoldDB" id="A0A0A1U5Y4"/>
<dbReference type="Proteomes" id="UP000014680">
    <property type="component" value="Unassembled WGS sequence"/>
</dbReference>
<proteinExistence type="predicted"/>
<dbReference type="Gene3D" id="3.80.10.10">
    <property type="entry name" value="Ribonuclease Inhibitor"/>
    <property type="match status" value="1"/>
</dbReference>
<sequence>MIVSKYFKKINDFINLELLCKKFSGNMEKFHFNPISLNFKTFEYFSNIETLHLWNIEDKTFGNGFMNNTKENKDCENKTVLKKEFYRIIVWYCVDFETVNRNKSRNIEFKNVTYTKNDRKKFGNNIPSSVTSIGEYCFYGCRSLSSVTIPSSITSIGEYCFLSDTVVHRN</sequence>
<dbReference type="Pfam" id="PF13306">
    <property type="entry name" value="LRR_5"/>
    <property type="match status" value="1"/>
</dbReference>
<dbReference type="EMBL" id="KB206595">
    <property type="protein sequence ID" value="ELP89666.1"/>
    <property type="molecule type" value="Genomic_DNA"/>
</dbReference>
<dbReference type="KEGG" id="eiv:EIN_350360"/>
<evidence type="ECO:0000313" key="2">
    <source>
        <dbReference type="Proteomes" id="UP000014680"/>
    </source>
</evidence>
<dbReference type="RefSeq" id="XP_004256437.1">
    <property type="nucleotide sequence ID" value="XM_004256389.1"/>
</dbReference>
<dbReference type="VEuPathDB" id="AmoebaDB:EIN_350360"/>
<gene>
    <name evidence="1" type="ORF">EIN_350360</name>
</gene>
<evidence type="ECO:0008006" key="3">
    <source>
        <dbReference type="Google" id="ProtNLM"/>
    </source>
</evidence>
<reference evidence="1 2" key="1">
    <citation type="submission" date="2012-10" db="EMBL/GenBank/DDBJ databases">
        <authorList>
            <person name="Zafar N."/>
            <person name="Inman J."/>
            <person name="Hall N."/>
            <person name="Lorenzi H."/>
            <person name="Caler E."/>
        </authorList>
    </citation>
    <scope>NUCLEOTIDE SEQUENCE [LARGE SCALE GENOMIC DNA]</scope>
    <source>
        <strain evidence="1 2">IP1</strain>
    </source>
</reference>
<evidence type="ECO:0000313" key="1">
    <source>
        <dbReference type="EMBL" id="ELP89666.1"/>
    </source>
</evidence>
<protein>
    <recommendedName>
        <fullName evidence="3">Leucine rich repeat containing protein BspA family protein</fullName>
    </recommendedName>
</protein>
<dbReference type="OrthoDB" id="29663at2759"/>
<accession>A0A0A1U5Y4</accession>
<dbReference type="InterPro" id="IPR032675">
    <property type="entry name" value="LRR_dom_sf"/>
</dbReference>